<evidence type="ECO:0000259" key="3">
    <source>
        <dbReference type="PROSITE" id="PS50222"/>
    </source>
</evidence>
<evidence type="ECO:0000256" key="1">
    <source>
        <dbReference type="ARBA" id="ARBA00022837"/>
    </source>
</evidence>
<proteinExistence type="predicted"/>
<feature type="transmembrane region" description="Helical" evidence="2">
    <location>
        <begin position="7"/>
        <end position="24"/>
    </location>
</feature>
<protein>
    <recommendedName>
        <fullName evidence="3">EF-hand domain-containing protein</fullName>
    </recommendedName>
</protein>
<dbReference type="SUPFAM" id="SSF47473">
    <property type="entry name" value="EF-hand"/>
    <property type="match status" value="1"/>
</dbReference>
<evidence type="ECO:0000313" key="4">
    <source>
        <dbReference type="EMBL" id="CAF2054984.1"/>
    </source>
</evidence>
<evidence type="ECO:0000313" key="5">
    <source>
        <dbReference type="Proteomes" id="UP000663856"/>
    </source>
</evidence>
<keyword evidence="2" id="KW-0472">Membrane</keyword>
<dbReference type="Pfam" id="PF13202">
    <property type="entry name" value="EF-hand_5"/>
    <property type="match status" value="2"/>
</dbReference>
<sequence length="280" mass="32487">MFLVHNIYVWCRVFYFFFGFAGLLKDTLYTNAILTSGLILFPAVLGVSANLIFLEYVAAGVILYFVIVRPNESERASFVSERTRDLIVNRTVHDALIKEKAHLLKLQNGDEFSDQQCAKQVIDNLDKNKNGTIDAEEVIHLLNAWDAPKIFINRFSCFSKKHEIYFSFFYRNIWRLGETYTPRAEEGQKRVGKAKAQFVFDILDTDMSGYIDAIEPQRLLIQWDLPENEVDAYLASDEDKHFSLEEFYQNLKSVWDFAYENMTVQGTAQETQAPHHDYSN</sequence>
<dbReference type="InterPro" id="IPR011992">
    <property type="entry name" value="EF-hand-dom_pair"/>
</dbReference>
<organism evidence="4 5">
    <name type="scientific">Rotaria magnacalcarata</name>
    <dbReference type="NCBI Taxonomy" id="392030"/>
    <lineage>
        <taxon>Eukaryota</taxon>
        <taxon>Metazoa</taxon>
        <taxon>Spiralia</taxon>
        <taxon>Gnathifera</taxon>
        <taxon>Rotifera</taxon>
        <taxon>Eurotatoria</taxon>
        <taxon>Bdelloidea</taxon>
        <taxon>Philodinida</taxon>
        <taxon>Philodinidae</taxon>
        <taxon>Rotaria</taxon>
    </lineage>
</organism>
<keyword evidence="1" id="KW-0106">Calcium</keyword>
<feature type="domain" description="EF-hand" evidence="3">
    <location>
        <begin position="191"/>
        <end position="226"/>
    </location>
</feature>
<gene>
    <name evidence="4" type="ORF">WKI299_LOCUS11011</name>
</gene>
<dbReference type="InterPro" id="IPR002048">
    <property type="entry name" value="EF_hand_dom"/>
</dbReference>
<dbReference type="AlphaFoldDB" id="A0A816PYD2"/>
<reference evidence="4" key="1">
    <citation type="submission" date="2021-02" db="EMBL/GenBank/DDBJ databases">
        <authorList>
            <person name="Nowell W R."/>
        </authorList>
    </citation>
    <scope>NUCLEOTIDE SEQUENCE</scope>
</reference>
<dbReference type="Gene3D" id="1.10.238.10">
    <property type="entry name" value="EF-hand"/>
    <property type="match status" value="1"/>
</dbReference>
<dbReference type="Proteomes" id="UP000663856">
    <property type="component" value="Unassembled WGS sequence"/>
</dbReference>
<keyword evidence="2" id="KW-1133">Transmembrane helix</keyword>
<accession>A0A816PYD2</accession>
<dbReference type="PROSITE" id="PS00018">
    <property type="entry name" value="EF_HAND_1"/>
    <property type="match status" value="1"/>
</dbReference>
<name>A0A816PYD2_9BILA</name>
<comment type="caution">
    <text evidence="4">The sequence shown here is derived from an EMBL/GenBank/DDBJ whole genome shotgun (WGS) entry which is preliminary data.</text>
</comment>
<dbReference type="PROSITE" id="PS50222">
    <property type="entry name" value="EF_HAND_2"/>
    <property type="match status" value="2"/>
</dbReference>
<keyword evidence="2" id="KW-0812">Transmembrane</keyword>
<dbReference type="EMBL" id="CAJNRF010004005">
    <property type="protein sequence ID" value="CAF2054984.1"/>
    <property type="molecule type" value="Genomic_DNA"/>
</dbReference>
<dbReference type="GO" id="GO:0005509">
    <property type="term" value="F:calcium ion binding"/>
    <property type="evidence" value="ECO:0007669"/>
    <property type="project" value="InterPro"/>
</dbReference>
<feature type="transmembrane region" description="Helical" evidence="2">
    <location>
        <begin position="44"/>
        <end position="67"/>
    </location>
</feature>
<dbReference type="InterPro" id="IPR018247">
    <property type="entry name" value="EF_Hand_1_Ca_BS"/>
</dbReference>
<feature type="domain" description="EF-hand" evidence="3">
    <location>
        <begin position="113"/>
        <end position="148"/>
    </location>
</feature>
<evidence type="ECO:0000256" key="2">
    <source>
        <dbReference type="SAM" id="Phobius"/>
    </source>
</evidence>